<reference evidence="4 5" key="1">
    <citation type="submission" date="2016-07" db="EMBL/GenBank/DDBJ databases">
        <title>Disparate Historic Effective Population Sizes Predicted by Modern Levels of Genome Diversity for the Scaled Quail (Callipepla squamata) and the Northern Bobwhite (Colinus virginianus): Inferences from First and Second Generation Draft Genome Assemblies for Sympatric New World Quail.</title>
        <authorList>
            <person name="Oldeschulte D.L."/>
            <person name="Halley Y.A."/>
            <person name="Bhattarai E.K."/>
            <person name="Brashear W.A."/>
            <person name="Hill J."/>
            <person name="Metz R.P."/>
            <person name="Johnson C.D."/>
            <person name="Rollins D."/>
            <person name="Peterson M.J."/>
            <person name="Bickhart D.M."/>
            <person name="Decker J.E."/>
            <person name="Seabury C.M."/>
        </authorList>
    </citation>
    <scope>NUCLEOTIDE SEQUENCE [LARGE SCALE GENOMIC DNA]</scope>
    <source>
        <strain evidence="4 5">Texas</strain>
        <tissue evidence="4">Leg muscle</tissue>
    </source>
</reference>
<keyword evidence="2" id="KW-0732">Signal</keyword>
<feature type="chain" id="PRO_5012375528" description="RAMA domain-containing protein" evidence="2">
    <location>
        <begin position="18"/>
        <end position="583"/>
    </location>
</feature>
<evidence type="ECO:0000256" key="1">
    <source>
        <dbReference type="PROSITE-ProRule" id="PRU00023"/>
    </source>
</evidence>
<feature type="domain" description="RAMA" evidence="3">
    <location>
        <begin position="466"/>
        <end position="560"/>
    </location>
</feature>
<feature type="signal peptide" evidence="2">
    <location>
        <begin position="1"/>
        <end position="17"/>
    </location>
</feature>
<comment type="caution">
    <text evidence="4">The sequence shown here is derived from an EMBL/GenBank/DDBJ whole genome shotgun (WGS) entry which is preliminary data.</text>
</comment>
<dbReference type="PANTHER" id="PTHR24176:SF14">
    <property type="entry name" value="ANKYRIN REPEAT DOMAIN-CONTAINING PROTEIN 31"/>
    <property type="match status" value="1"/>
</dbReference>
<dbReference type="InterPro" id="IPR040843">
    <property type="entry name" value="RAMA"/>
</dbReference>
<dbReference type="Proteomes" id="UP000198323">
    <property type="component" value="Unassembled WGS sequence"/>
</dbReference>
<dbReference type="Gene3D" id="1.25.40.20">
    <property type="entry name" value="Ankyrin repeat-containing domain"/>
    <property type="match status" value="1"/>
</dbReference>
<evidence type="ECO:0000259" key="3">
    <source>
        <dbReference type="Pfam" id="PF18755"/>
    </source>
</evidence>
<organism evidence="4 5">
    <name type="scientific">Callipepla squamata</name>
    <name type="common">Scaled quail</name>
    <dbReference type="NCBI Taxonomy" id="9009"/>
    <lineage>
        <taxon>Eukaryota</taxon>
        <taxon>Metazoa</taxon>
        <taxon>Chordata</taxon>
        <taxon>Craniata</taxon>
        <taxon>Vertebrata</taxon>
        <taxon>Euteleostomi</taxon>
        <taxon>Archelosauria</taxon>
        <taxon>Archosauria</taxon>
        <taxon>Dinosauria</taxon>
        <taxon>Saurischia</taxon>
        <taxon>Theropoda</taxon>
        <taxon>Coelurosauria</taxon>
        <taxon>Aves</taxon>
        <taxon>Neognathae</taxon>
        <taxon>Galloanserae</taxon>
        <taxon>Galliformes</taxon>
        <taxon>Odontophoridae</taxon>
        <taxon>Callipepla</taxon>
    </lineage>
</organism>
<accession>A0A226NFP3</accession>
<keyword evidence="5" id="KW-1185">Reference proteome</keyword>
<dbReference type="OrthoDB" id="366390at2759"/>
<dbReference type="SMART" id="SM00248">
    <property type="entry name" value="ANK"/>
    <property type="match status" value="2"/>
</dbReference>
<dbReference type="Pfam" id="PF18755">
    <property type="entry name" value="RAMA"/>
    <property type="match status" value="1"/>
</dbReference>
<dbReference type="EMBL" id="MCFN01000066">
    <property type="protein sequence ID" value="OXB66292.1"/>
    <property type="molecule type" value="Genomic_DNA"/>
</dbReference>
<protein>
    <recommendedName>
        <fullName evidence="3">RAMA domain-containing protein</fullName>
    </recommendedName>
</protein>
<name>A0A226NFP3_CALSU</name>
<dbReference type="PROSITE" id="PS50088">
    <property type="entry name" value="ANK_REPEAT"/>
    <property type="match status" value="2"/>
</dbReference>
<feature type="repeat" description="ANK" evidence="1">
    <location>
        <begin position="40"/>
        <end position="72"/>
    </location>
</feature>
<feature type="non-terminal residue" evidence="4">
    <location>
        <position position="583"/>
    </location>
</feature>
<sequence>MHIVLFLGWTAIHEASAGGFTEVISELLKAGADVNSRGLGGILPIHDAVCTNSLEAARILLQHGANPCEKNDSGKSALDEADDDEMKELLMSYCSVEYGHVETSDVTVVEWNSCMSGRLRTTYFNCCEDGGVSLEPQSEKYSVVDLSQIEATLNKIFAEQKAERDALAKKYRASAESCEKEPRRKEQEASLSFRQKNLLTVVQNQTKLLQEIENYRKSKQVFRPSDSEKQVMNPDIVVDAMRLGSSMPNENSVEAHFCSENRFSAQKCSQYPNNCLAETGANKEAVRNKVVSDSTSASENWIRKYYFSDVPTLPNAIELVALPSKPAASTAQTKCLQHKDIDRIAVGEQGNKSSYHTSVTNTLNISRAQGIVVSNNVCQTDSDCQQVLAYEDMHRYAHKKKAFQQHQQVVASESADNFPNLHQELFQSCGNLCTADSMVTNFTSKTDYPVNLSKKCFQNYSYKECERKQRKYVRKNTKRKLQLIDLLEMGRIKPGENVLEFTLKEFSCKATLLADGKVKTSKNKIFQNPVEWVKDLLGSDIYVTWKYAWNKVLYCGTQLSKLVVEDAPISNDLEMPSQQRELG</sequence>
<evidence type="ECO:0000256" key="2">
    <source>
        <dbReference type="SAM" id="SignalP"/>
    </source>
</evidence>
<dbReference type="AlphaFoldDB" id="A0A226NFP3"/>
<dbReference type="InterPro" id="IPR036770">
    <property type="entry name" value="Ankyrin_rpt-contain_sf"/>
</dbReference>
<evidence type="ECO:0000313" key="4">
    <source>
        <dbReference type="EMBL" id="OXB66292.1"/>
    </source>
</evidence>
<dbReference type="Pfam" id="PF12796">
    <property type="entry name" value="Ank_2"/>
    <property type="match status" value="1"/>
</dbReference>
<proteinExistence type="predicted"/>
<dbReference type="PANTHER" id="PTHR24176">
    <property type="entry name" value="ANKYRIN REPEAT DOMAIN-CONTAINING PROTEIN 31-RELATED"/>
    <property type="match status" value="1"/>
</dbReference>
<dbReference type="STRING" id="9009.A0A226NFP3"/>
<dbReference type="SUPFAM" id="SSF48403">
    <property type="entry name" value="Ankyrin repeat"/>
    <property type="match status" value="1"/>
</dbReference>
<feature type="repeat" description="ANK" evidence="1">
    <location>
        <begin position="7"/>
        <end position="39"/>
    </location>
</feature>
<gene>
    <name evidence="4" type="ORF">ASZ78_004241</name>
</gene>
<dbReference type="PROSITE" id="PS50297">
    <property type="entry name" value="ANK_REP_REGION"/>
    <property type="match status" value="2"/>
</dbReference>
<keyword evidence="1" id="KW-0040">ANK repeat</keyword>
<evidence type="ECO:0000313" key="5">
    <source>
        <dbReference type="Proteomes" id="UP000198323"/>
    </source>
</evidence>
<dbReference type="InterPro" id="IPR002110">
    <property type="entry name" value="Ankyrin_rpt"/>
</dbReference>
<dbReference type="InterPro" id="IPR042334">
    <property type="entry name" value="ANKRD31"/>
</dbReference>